<feature type="region of interest" description="Disordered" evidence="1">
    <location>
        <begin position="93"/>
        <end position="191"/>
    </location>
</feature>
<dbReference type="PROSITE" id="PS51257">
    <property type="entry name" value="PROKAR_LIPOPROTEIN"/>
    <property type="match status" value="1"/>
</dbReference>
<dbReference type="Proteomes" id="UP000267049">
    <property type="component" value="Unassembled WGS sequence"/>
</dbReference>
<name>A0A3M8SR03_9GAMM</name>
<evidence type="ECO:0008006" key="4">
    <source>
        <dbReference type="Google" id="ProtNLM"/>
    </source>
</evidence>
<protein>
    <recommendedName>
        <fullName evidence="4">Lipoprotein</fullName>
    </recommendedName>
</protein>
<keyword evidence="3" id="KW-1185">Reference proteome</keyword>
<accession>A0A3M8SR03</accession>
<feature type="compositionally biased region" description="Basic and acidic residues" evidence="1">
    <location>
        <begin position="175"/>
        <end position="191"/>
    </location>
</feature>
<gene>
    <name evidence="2" type="ORF">EER27_10285</name>
</gene>
<comment type="caution">
    <text evidence="2">The sequence shown here is derived from an EMBL/GenBank/DDBJ whole genome shotgun (WGS) entry which is preliminary data.</text>
</comment>
<dbReference type="EMBL" id="RIBS01000004">
    <property type="protein sequence ID" value="RNF83751.1"/>
    <property type="molecule type" value="Genomic_DNA"/>
</dbReference>
<organism evidence="2 3">
    <name type="scientific">Montanilutibacter psychrotolerans</name>
    <dbReference type="NCBI Taxonomy" id="1327343"/>
    <lineage>
        <taxon>Bacteria</taxon>
        <taxon>Pseudomonadati</taxon>
        <taxon>Pseudomonadota</taxon>
        <taxon>Gammaproteobacteria</taxon>
        <taxon>Lysobacterales</taxon>
        <taxon>Lysobacteraceae</taxon>
        <taxon>Montanilutibacter</taxon>
    </lineage>
</organism>
<proteinExistence type="predicted"/>
<sequence length="191" mass="21280">MIRKLLLPAATALLLAGCVTGPYGYQGGRGDYYYGQPSVEYRYYGSPYDGYYGHGGPYRHGYSFPWDYGRYYGGFYGFPHYYYHPRPRWRPHHPRPPAPPRGPMAGEGTSPGVPVDRGPPWRNIGRPSGPLDQPRAGEWGGPGRSPQSNAPPPPRPAVRPRPEGGSRMEQTIRQAGRDNAPKGDARPRSER</sequence>
<dbReference type="RefSeq" id="WP_123088009.1">
    <property type="nucleotide sequence ID" value="NZ_RIBS01000004.1"/>
</dbReference>
<evidence type="ECO:0000313" key="2">
    <source>
        <dbReference type="EMBL" id="RNF83751.1"/>
    </source>
</evidence>
<evidence type="ECO:0000256" key="1">
    <source>
        <dbReference type="SAM" id="MobiDB-lite"/>
    </source>
</evidence>
<dbReference type="AlphaFoldDB" id="A0A3M8SR03"/>
<feature type="compositionally biased region" description="Pro residues" evidence="1">
    <location>
        <begin position="149"/>
        <end position="159"/>
    </location>
</feature>
<evidence type="ECO:0000313" key="3">
    <source>
        <dbReference type="Proteomes" id="UP000267049"/>
    </source>
</evidence>
<reference evidence="2 3" key="1">
    <citation type="submission" date="2018-11" db="EMBL/GenBank/DDBJ databases">
        <title>Lysobacter cryohumiis sp. nov., isolated from soil in the Tianshan Mountains, Xinjiang, China.</title>
        <authorList>
            <person name="Luo Y."/>
            <person name="Sheng H."/>
        </authorList>
    </citation>
    <scope>NUCLEOTIDE SEQUENCE [LARGE SCALE GENOMIC DNA]</scope>
    <source>
        <strain evidence="2 3">ZS60</strain>
    </source>
</reference>